<dbReference type="Pfam" id="PF00098">
    <property type="entry name" value="zf-CCHC"/>
    <property type="match status" value="1"/>
</dbReference>
<keyword evidence="1" id="KW-0862">Zinc</keyword>
<dbReference type="EMBL" id="JAINUF010000012">
    <property type="protein sequence ID" value="KAJ8345920.1"/>
    <property type="molecule type" value="Genomic_DNA"/>
</dbReference>
<reference evidence="4" key="1">
    <citation type="journal article" date="2023" name="Science">
        <title>Genome structures resolve the early diversification of teleost fishes.</title>
        <authorList>
            <person name="Parey E."/>
            <person name="Louis A."/>
            <person name="Montfort J."/>
            <person name="Bouchez O."/>
            <person name="Roques C."/>
            <person name="Iampietro C."/>
            <person name="Lluch J."/>
            <person name="Castinel A."/>
            <person name="Donnadieu C."/>
            <person name="Desvignes T."/>
            <person name="Floi Bucao C."/>
            <person name="Jouanno E."/>
            <person name="Wen M."/>
            <person name="Mejri S."/>
            <person name="Dirks R."/>
            <person name="Jansen H."/>
            <person name="Henkel C."/>
            <person name="Chen W.J."/>
            <person name="Zahm M."/>
            <person name="Cabau C."/>
            <person name="Klopp C."/>
            <person name="Thompson A.W."/>
            <person name="Robinson-Rechavi M."/>
            <person name="Braasch I."/>
            <person name="Lecointre G."/>
            <person name="Bobe J."/>
            <person name="Postlethwait J.H."/>
            <person name="Berthelot C."/>
            <person name="Roest Crollius H."/>
            <person name="Guiguen Y."/>
        </authorList>
    </citation>
    <scope>NUCLEOTIDE SEQUENCE</scope>
    <source>
        <strain evidence="4">WJC10195</strain>
    </source>
</reference>
<dbReference type="SUPFAM" id="SSF57756">
    <property type="entry name" value="Retrovirus zinc finger-like domains"/>
    <property type="match status" value="1"/>
</dbReference>
<dbReference type="Proteomes" id="UP001152622">
    <property type="component" value="Chromosome 12"/>
</dbReference>
<gene>
    <name evidence="4" type="ORF">SKAU_G00301130</name>
</gene>
<sequence>MKTLARHGRRGPAKSSACDKNTENADITCFKCGAKGHRARACGRKTWCSHCRSDTHKDATCRRKERKDGVRKASEEHGGGGGADYAFRIKDEETAVQRKPARGIQEKGLMVDTGATSHIVTDITKFKKFDDTFKPETHCVELADGTLCNGVAQRNGDAEVCLIDSGGQLHTATLRKALFIPSCPQDIFSVKAATTSGATVVFREGEDALIHKDGTRFNIHVYDRLYYLHTEDKEPNLSKMQKFGSLCYTYRQDKGKLDSRCDQGHFVSYDKNSPAYYVYHPEMGRVQKHRLVKFVNKATVERQTQTLEPDLNDDYDSVTQPRATSITQEDNERTENVQEPGVRRQGAQW</sequence>
<dbReference type="InterPro" id="IPR036875">
    <property type="entry name" value="Znf_CCHC_sf"/>
</dbReference>
<feature type="compositionally biased region" description="Basic residues" evidence="2">
    <location>
        <begin position="1"/>
        <end position="12"/>
    </location>
</feature>
<feature type="region of interest" description="Disordered" evidence="2">
    <location>
        <begin position="307"/>
        <end position="349"/>
    </location>
</feature>
<keyword evidence="5" id="KW-1185">Reference proteome</keyword>
<feature type="region of interest" description="Disordered" evidence="2">
    <location>
        <begin position="64"/>
        <end position="85"/>
    </location>
</feature>
<keyword evidence="1" id="KW-0863">Zinc-finger</keyword>
<evidence type="ECO:0000313" key="4">
    <source>
        <dbReference type="EMBL" id="KAJ8345920.1"/>
    </source>
</evidence>
<feature type="compositionally biased region" description="Polar residues" evidence="2">
    <location>
        <begin position="317"/>
        <end position="328"/>
    </location>
</feature>
<dbReference type="InterPro" id="IPR054722">
    <property type="entry name" value="PolX-like_BBD"/>
</dbReference>
<dbReference type="GO" id="GO:0003676">
    <property type="term" value="F:nucleic acid binding"/>
    <property type="evidence" value="ECO:0007669"/>
    <property type="project" value="InterPro"/>
</dbReference>
<keyword evidence="1" id="KW-0479">Metal-binding</keyword>
<feature type="region of interest" description="Disordered" evidence="2">
    <location>
        <begin position="1"/>
        <end position="20"/>
    </location>
</feature>
<dbReference type="Pfam" id="PF22936">
    <property type="entry name" value="Pol_BBD"/>
    <property type="match status" value="1"/>
</dbReference>
<proteinExistence type="predicted"/>
<dbReference type="InterPro" id="IPR057670">
    <property type="entry name" value="SH3_retrovirus"/>
</dbReference>
<dbReference type="GO" id="GO:0008270">
    <property type="term" value="F:zinc ion binding"/>
    <property type="evidence" value="ECO:0007669"/>
    <property type="project" value="UniProtKB-KW"/>
</dbReference>
<dbReference type="AlphaFoldDB" id="A0A9Q1EVS2"/>
<dbReference type="OrthoDB" id="8938935at2759"/>
<evidence type="ECO:0000256" key="1">
    <source>
        <dbReference type="PROSITE-ProRule" id="PRU00047"/>
    </source>
</evidence>
<dbReference type="Gene3D" id="4.10.60.10">
    <property type="entry name" value="Zinc finger, CCHC-type"/>
    <property type="match status" value="1"/>
</dbReference>
<feature type="compositionally biased region" description="Basic and acidic residues" evidence="2">
    <location>
        <begin position="64"/>
        <end position="78"/>
    </location>
</feature>
<name>A0A9Q1EVS2_SYNKA</name>
<protein>
    <recommendedName>
        <fullName evidence="3">CCHC-type domain-containing protein</fullName>
    </recommendedName>
</protein>
<evidence type="ECO:0000313" key="5">
    <source>
        <dbReference type="Proteomes" id="UP001152622"/>
    </source>
</evidence>
<feature type="domain" description="CCHC-type" evidence="3">
    <location>
        <begin position="29"/>
        <end position="42"/>
    </location>
</feature>
<organism evidence="4 5">
    <name type="scientific">Synaphobranchus kaupii</name>
    <name type="common">Kaup's arrowtooth eel</name>
    <dbReference type="NCBI Taxonomy" id="118154"/>
    <lineage>
        <taxon>Eukaryota</taxon>
        <taxon>Metazoa</taxon>
        <taxon>Chordata</taxon>
        <taxon>Craniata</taxon>
        <taxon>Vertebrata</taxon>
        <taxon>Euteleostomi</taxon>
        <taxon>Actinopterygii</taxon>
        <taxon>Neopterygii</taxon>
        <taxon>Teleostei</taxon>
        <taxon>Anguilliformes</taxon>
        <taxon>Synaphobranchidae</taxon>
        <taxon>Synaphobranchus</taxon>
    </lineage>
</organism>
<dbReference type="InterPro" id="IPR001878">
    <property type="entry name" value="Znf_CCHC"/>
</dbReference>
<accession>A0A9Q1EVS2</accession>
<comment type="caution">
    <text evidence="4">The sequence shown here is derived from an EMBL/GenBank/DDBJ whole genome shotgun (WGS) entry which is preliminary data.</text>
</comment>
<dbReference type="Pfam" id="PF25597">
    <property type="entry name" value="SH3_retrovirus"/>
    <property type="match status" value="1"/>
</dbReference>
<evidence type="ECO:0000256" key="2">
    <source>
        <dbReference type="SAM" id="MobiDB-lite"/>
    </source>
</evidence>
<dbReference type="PROSITE" id="PS50158">
    <property type="entry name" value="ZF_CCHC"/>
    <property type="match status" value="1"/>
</dbReference>
<evidence type="ECO:0000259" key="3">
    <source>
        <dbReference type="PROSITE" id="PS50158"/>
    </source>
</evidence>